<sequence length="544" mass="62346">MNRTLYCMVLCLLPVLAGAQTAFTHADTLRGSITPQRAWWDLTYYHLRVRVSPNDSTLSGSTTIQYTVLKPNQTLQVDLQRPLRVAKIEQNGQQLTYRQEDDAYFVTLQKPQQTGHSERLTVFYEGKPRVAKRPPWDGGLTWARDTTRQWFIATSCQGLGASAWWPCKDHMYDEPDSMRITVTVPNPLVDVSNGQLQGIVENADSTRTFDWLVRNPINNYGVNINAATYVHWTDSYAGEKGKLPLNFYALPQHEAQARRQFGQVPLMLKAFEHWFGPYPFYEDGYKLVEVPYLGMEHQSSVTYGNGFKNGYRGRDLSGTGWGLLWDFIIVHESGHEWFANNITYRDVADMWIHESFTNYSENLFVEYYHGKAAGAQYVIGCRKNVRNDSPIIGTYNVNKSGSGDMYYKGGNMLHTIRQLVGDDEQWRQILRGLNKTFYHQTVTTAQIEGFLSEKSGRNLTPIFDQYLRDTRIPTLEYRLQKGTIQYRWADCLAGFDMPVPVCLGDADTYQNLHPTTAWQSFPAKGKPASLNVDADYYVTVRKVR</sequence>
<proteinExistence type="predicted"/>
<name>A0A939JWI3_9BACT</name>
<feature type="active site" description="Proton donor" evidence="1">
    <location>
        <position position="406"/>
    </location>
</feature>
<evidence type="ECO:0000256" key="2">
    <source>
        <dbReference type="PIRSR" id="PIRSR634015-3"/>
    </source>
</evidence>
<evidence type="ECO:0000259" key="4">
    <source>
        <dbReference type="Pfam" id="PF01433"/>
    </source>
</evidence>
<gene>
    <name evidence="6" type="ORF">J2I48_03420</name>
</gene>
<dbReference type="AlphaFoldDB" id="A0A939JWI3"/>
<keyword evidence="7" id="KW-1185">Reference proteome</keyword>
<feature type="signal peptide" evidence="3">
    <location>
        <begin position="1"/>
        <end position="19"/>
    </location>
</feature>
<dbReference type="InterPro" id="IPR014782">
    <property type="entry name" value="Peptidase_M1_dom"/>
</dbReference>
<keyword evidence="2" id="KW-0479">Metal-binding</keyword>
<dbReference type="CDD" id="cd09603">
    <property type="entry name" value="M1_APN_like"/>
    <property type="match status" value="1"/>
</dbReference>
<feature type="active site" description="Proton acceptor" evidence="1">
    <location>
        <position position="332"/>
    </location>
</feature>
<dbReference type="InterPro" id="IPR034015">
    <property type="entry name" value="M1_LTA4H"/>
</dbReference>
<feature type="binding site" evidence="2">
    <location>
        <position position="354"/>
    </location>
    <ligand>
        <name>Zn(2+)</name>
        <dbReference type="ChEBI" id="CHEBI:29105"/>
        <note>catalytic</note>
    </ligand>
</feature>
<dbReference type="InterPro" id="IPR042097">
    <property type="entry name" value="Aminopeptidase_N-like_N_sf"/>
</dbReference>
<feature type="domain" description="Aminopeptidase N-like N-terminal" evidence="5">
    <location>
        <begin position="44"/>
        <end position="212"/>
    </location>
</feature>
<dbReference type="GO" id="GO:0008270">
    <property type="term" value="F:zinc ion binding"/>
    <property type="evidence" value="ECO:0007669"/>
    <property type="project" value="InterPro"/>
</dbReference>
<keyword evidence="2" id="KW-0862">Zinc</keyword>
<reference evidence="6 7" key="1">
    <citation type="submission" date="2021-03" db="EMBL/GenBank/DDBJ databases">
        <title>Fibrella sp. HMF5036 genome sequencing and assembly.</title>
        <authorList>
            <person name="Kang H."/>
            <person name="Kim H."/>
            <person name="Bae S."/>
            <person name="Joh K."/>
        </authorList>
    </citation>
    <scope>NUCLEOTIDE SEQUENCE [LARGE SCALE GENOMIC DNA]</scope>
    <source>
        <strain evidence="6 7">HMF5036</strain>
    </source>
</reference>
<evidence type="ECO:0000259" key="5">
    <source>
        <dbReference type="Pfam" id="PF17900"/>
    </source>
</evidence>
<feature type="binding site" evidence="2">
    <location>
        <position position="335"/>
    </location>
    <ligand>
        <name>Zn(2+)</name>
        <dbReference type="ChEBI" id="CHEBI:29105"/>
        <note>catalytic</note>
    </ligand>
</feature>
<evidence type="ECO:0000313" key="6">
    <source>
        <dbReference type="EMBL" id="MBO0930024.1"/>
    </source>
</evidence>
<dbReference type="InterPro" id="IPR045357">
    <property type="entry name" value="Aminopeptidase_N-like_N"/>
</dbReference>
<feature type="domain" description="Peptidase M1 membrane alanine aminopeptidase" evidence="4">
    <location>
        <begin position="328"/>
        <end position="466"/>
    </location>
</feature>
<evidence type="ECO:0000256" key="1">
    <source>
        <dbReference type="PIRSR" id="PIRSR634015-1"/>
    </source>
</evidence>
<protein>
    <submittedName>
        <fullName evidence="6">M1 family metallopeptidase</fullName>
    </submittedName>
</protein>
<dbReference type="Gene3D" id="1.10.390.10">
    <property type="entry name" value="Neutral Protease Domain 2"/>
    <property type="match status" value="1"/>
</dbReference>
<dbReference type="EMBL" id="JAFMYU010000002">
    <property type="protein sequence ID" value="MBO0930024.1"/>
    <property type="molecule type" value="Genomic_DNA"/>
</dbReference>
<comment type="cofactor">
    <cofactor evidence="2">
        <name>Zn(2+)</name>
        <dbReference type="ChEBI" id="CHEBI:29105"/>
    </cofactor>
    <text evidence="2">Binds 1 zinc ion per subunit.</text>
</comment>
<dbReference type="SUPFAM" id="SSF55486">
    <property type="entry name" value="Metalloproteases ('zincins'), catalytic domain"/>
    <property type="match status" value="1"/>
</dbReference>
<evidence type="ECO:0000256" key="3">
    <source>
        <dbReference type="SAM" id="SignalP"/>
    </source>
</evidence>
<dbReference type="RefSeq" id="WP_207333990.1">
    <property type="nucleotide sequence ID" value="NZ_JAFMYU010000002.1"/>
</dbReference>
<dbReference type="Pfam" id="PF01433">
    <property type="entry name" value="Peptidase_M1"/>
    <property type="match status" value="1"/>
</dbReference>
<dbReference type="Pfam" id="PF17900">
    <property type="entry name" value="Peptidase_M1_N"/>
    <property type="match status" value="1"/>
</dbReference>
<dbReference type="PANTHER" id="PTHR45726">
    <property type="entry name" value="LEUKOTRIENE A-4 HYDROLASE"/>
    <property type="match status" value="1"/>
</dbReference>
<keyword evidence="3" id="KW-0732">Signal</keyword>
<dbReference type="Proteomes" id="UP000664795">
    <property type="component" value="Unassembled WGS sequence"/>
</dbReference>
<evidence type="ECO:0000313" key="7">
    <source>
        <dbReference type="Proteomes" id="UP000664795"/>
    </source>
</evidence>
<dbReference type="PANTHER" id="PTHR45726:SF3">
    <property type="entry name" value="LEUKOTRIENE A-4 HYDROLASE"/>
    <property type="match status" value="1"/>
</dbReference>
<organism evidence="6 7">
    <name type="scientific">Fibrella aquatilis</name>
    <dbReference type="NCBI Taxonomy" id="2817059"/>
    <lineage>
        <taxon>Bacteria</taxon>
        <taxon>Pseudomonadati</taxon>
        <taxon>Bacteroidota</taxon>
        <taxon>Cytophagia</taxon>
        <taxon>Cytophagales</taxon>
        <taxon>Spirosomataceae</taxon>
        <taxon>Fibrella</taxon>
    </lineage>
</organism>
<feature type="chain" id="PRO_5037290205" evidence="3">
    <location>
        <begin position="20"/>
        <end position="544"/>
    </location>
</feature>
<accession>A0A939JWI3</accession>
<comment type="caution">
    <text evidence="6">The sequence shown here is derived from an EMBL/GenBank/DDBJ whole genome shotgun (WGS) entry which is preliminary data.</text>
</comment>
<feature type="binding site" evidence="2">
    <location>
        <position position="331"/>
    </location>
    <ligand>
        <name>Zn(2+)</name>
        <dbReference type="ChEBI" id="CHEBI:29105"/>
        <note>catalytic</note>
    </ligand>
</feature>
<dbReference type="SUPFAM" id="SSF63737">
    <property type="entry name" value="Leukotriene A4 hydrolase N-terminal domain"/>
    <property type="match status" value="1"/>
</dbReference>
<dbReference type="InterPro" id="IPR027268">
    <property type="entry name" value="Peptidase_M4/M1_CTD_sf"/>
</dbReference>
<dbReference type="GO" id="GO:0008237">
    <property type="term" value="F:metallopeptidase activity"/>
    <property type="evidence" value="ECO:0007669"/>
    <property type="project" value="InterPro"/>
</dbReference>
<dbReference type="Gene3D" id="2.60.40.1730">
    <property type="entry name" value="tricorn interacting facor f3 domain"/>
    <property type="match status" value="1"/>
</dbReference>